<sequence>MLATATNEWTGTGADAFFAGNAFYVEERRSRLRSRNEFGIWDGSGQRLGSLVQRVSLAGHFLRIFLKSSVLPFRFQVTDRQGRPVAAIRRGWTLLVSRTEVIDSRNEVIGFLKHKYRSRKPRLKVFNAEGKKIGEVTGSQSSWDMAIIDRDYHSFGSIREFDPKTTPGDTRGKNTYYIELSRESMSPEERRVMLVTAIAIDRLILENG</sequence>
<accession>A0A4R4E0E3</accession>
<dbReference type="InterPro" id="IPR005552">
    <property type="entry name" value="Scramblase"/>
</dbReference>
<keyword evidence="2" id="KW-1185">Reference proteome</keyword>
<dbReference type="EMBL" id="SKFH01000034">
    <property type="protein sequence ID" value="TCZ67486.1"/>
    <property type="molecule type" value="Genomic_DNA"/>
</dbReference>
<evidence type="ECO:0000313" key="1">
    <source>
        <dbReference type="EMBL" id="TCZ67486.1"/>
    </source>
</evidence>
<name>A0A4R4E0E3_9BACT</name>
<dbReference type="Pfam" id="PF03803">
    <property type="entry name" value="Scramblase"/>
    <property type="match status" value="1"/>
</dbReference>
<reference evidence="1 2" key="1">
    <citation type="submission" date="2019-03" db="EMBL/GenBank/DDBJ databases">
        <authorList>
            <person name="Kim M.K.M."/>
        </authorList>
    </citation>
    <scope>NUCLEOTIDE SEQUENCE [LARGE SCALE GENOMIC DNA]</scope>
    <source>
        <strain evidence="1 2">17J68-15</strain>
    </source>
</reference>
<dbReference type="RefSeq" id="WP_131853422.1">
    <property type="nucleotide sequence ID" value="NZ_SKFH01000034.1"/>
</dbReference>
<dbReference type="Proteomes" id="UP000295164">
    <property type="component" value="Unassembled WGS sequence"/>
</dbReference>
<evidence type="ECO:0008006" key="3">
    <source>
        <dbReference type="Google" id="ProtNLM"/>
    </source>
</evidence>
<dbReference type="AlphaFoldDB" id="A0A4R4E0E3"/>
<organism evidence="1 2">
    <name type="scientific">Flaviaesturariibacter aridisoli</name>
    <dbReference type="NCBI Taxonomy" id="2545761"/>
    <lineage>
        <taxon>Bacteria</taxon>
        <taxon>Pseudomonadati</taxon>
        <taxon>Bacteroidota</taxon>
        <taxon>Chitinophagia</taxon>
        <taxon>Chitinophagales</taxon>
        <taxon>Chitinophagaceae</taxon>
        <taxon>Flaviaestuariibacter</taxon>
    </lineage>
</organism>
<gene>
    <name evidence="1" type="ORF">E0486_15515</name>
</gene>
<comment type="caution">
    <text evidence="1">The sequence shown here is derived from an EMBL/GenBank/DDBJ whole genome shotgun (WGS) entry which is preliminary data.</text>
</comment>
<dbReference type="OrthoDB" id="652307at2"/>
<protein>
    <recommendedName>
        <fullName evidence="3">Scramblase</fullName>
    </recommendedName>
</protein>
<dbReference type="GO" id="GO:0017128">
    <property type="term" value="F:phospholipid scramblase activity"/>
    <property type="evidence" value="ECO:0007669"/>
    <property type="project" value="InterPro"/>
</dbReference>
<proteinExistence type="predicted"/>
<evidence type="ECO:0000313" key="2">
    <source>
        <dbReference type="Proteomes" id="UP000295164"/>
    </source>
</evidence>